<evidence type="ECO:0000313" key="13">
    <source>
        <dbReference type="Proteomes" id="UP000007151"/>
    </source>
</evidence>
<proteinExistence type="predicted"/>
<dbReference type="GO" id="GO:0046872">
    <property type="term" value="F:metal ion binding"/>
    <property type="evidence" value="ECO:0007669"/>
    <property type="project" value="UniProtKB-KW"/>
</dbReference>
<reference evidence="12 13" key="1">
    <citation type="journal article" date="2011" name="Cell">
        <title>The monarch butterfly genome yields insights into long-distance migration.</title>
        <authorList>
            <person name="Zhan S."/>
            <person name="Merlin C."/>
            <person name="Boore J.L."/>
            <person name="Reppert S.M."/>
        </authorList>
    </citation>
    <scope>NUCLEOTIDE SEQUENCE [LARGE SCALE GENOMIC DNA]</scope>
    <source>
        <strain evidence="12">F-2</strain>
    </source>
</reference>
<name>A0A212FC94_DANPL</name>
<dbReference type="GO" id="GO:0140575">
    <property type="term" value="F:transmembrane monodehydroascorbate reductase activity"/>
    <property type="evidence" value="ECO:0007669"/>
    <property type="project" value="InterPro"/>
</dbReference>
<dbReference type="GO" id="GO:0140571">
    <property type="term" value="F:transmembrane ascorbate ferrireductase activity"/>
    <property type="evidence" value="ECO:0007669"/>
    <property type="project" value="UniProtKB-EC"/>
</dbReference>
<dbReference type="FunCoup" id="A0A212FC94">
    <property type="interactions" value="74"/>
</dbReference>
<dbReference type="InterPro" id="IPR045150">
    <property type="entry name" value="CYB561D1/2"/>
</dbReference>
<dbReference type="EMBL" id="AGBW02009208">
    <property type="protein sequence ID" value="OWR51352.1"/>
    <property type="molecule type" value="Genomic_DNA"/>
</dbReference>
<gene>
    <name evidence="12" type="ORF">KGM_206651</name>
</gene>
<keyword evidence="10" id="KW-0472">Membrane</keyword>
<dbReference type="STRING" id="278856.A0A212FC94"/>
<evidence type="ECO:0000256" key="4">
    <source>
        <dbReference type="ARBA" id="ARBA00022617"/>
    </source>
</evidence>
<dbReference type="PANTHER" id="PTHR15422:SF43">
    <property type="entry name" value="ASCORBATE FERRIREDUCTASE (TRANSMEMBRANE)"/>
    <property type="match status" value="1"/>
</dbReference>
<comment type="caution">
    <text evidence="12">The sequence shown here is derived from an EMBL/GenBank/DDBJ whole genome shotgun (WGS) entry which is preliminary data.</text>
</comment>
<dbReference type="KEGG" id="dpl:KGM_206651"/>
<evidence type="ECO:0000256" key="2">
    <source>
        <dbReference type="ARBA" id="ARBA00004141"/>
    </source>
</evidence>
<keyword evidence="7" id="KW-0249">Electron transport</keyword>
<evidence type="ECO:0000256" key="6">
    <source>
        <dbReference type="ARBA" id="ARBA00022723"/>
    </source>
</evidence>
<evidence type="ECO:0000256" key="11">
    <source>
        <dbReference type="ARBA" id="ARBA00024225"/>
    </source>
</evidence>
<dbReference type="SMART" id="SM00665">
    <property type="entry name" value="B561"/>
    <property type="match status" value="1"/>
</dbReference>
<evidence type="ECO:0000256" key="10">
    <source>
        <dbReference type="ARBA" id="ARBA00023136"/>
    </source>
</evidence>
<dbReference type="AlphaFoldDB" id="A0A212FC94"/>
<organism evidence="12 13">
    <name type="scientific">Danaus plexippus plexippus</name>
    <dbReference type="NCBI Taxonomy" id="278856"/>
    <lineage>
        <taxon>Eukaryota</taxon>
        <taxon>Metazoa</taxon>
        <taxon>Ecdysozoa</taxon>
        <taxon>Arthropoda</taxon>
        <taxon>Hexapoda</taxon>
        <taxon>Insecta</taxon>
        <taxon>Pterygota</taxon>
        <taxon>Neoptera</taxon>
        <taxon>Endopterygota</taxon>
        <taxon>Lepidoptera</taxon>
        <taxon>Glossata</taxon>
        <taxon>Ditrysia</taxon>
        <taxon>Papilionoidea</taxon>
        <taxon>Nymphalidae</taxon>
        <taxon>Danainae</taxon>
        <taxon>Danaini</taxon>
        <taxon>Danaina</taxon>
        <taxon>Danaus</taxon>
        <taxon>Danaus</taxon>
    </lineage>
</organism>
<dbReference type="EC" id="7.2.1.3" evidence="11"/>
<evidence type="ECO:0000256" key="5">
    <source>
        <dbReference type="ARBA" id="ARBA00022692"/>
    </source>
</evidence>
<keyword evidence="8" id="KW-1133">Transmembrane helix</keyword>
<keyword evidence="9" id="KW-0408">Iron</keyword>
<dbReference type="InterPro" id="IPR006593">
    <property type="entry name" value="Cyt_b561/ferric_Rdtase_TM"/>
</dbReference>
<accession>A0A212FC94</accession>
<keyword evidence="13" id="KW-1185">Reference proteome</keyword>
<dbReference type="eggNOG" id="ENOG502S9SJ">
    <property type="taxonomic scope" value="Eukaryota"/>
</dbReference>
<dbReference type="GO" id="GO:0016020">
    <property type="term" value="C:membrane"/>
    <property type="evidence" value="ECO:0007669"/>
    <property type="project" value="UniProtKB-SubCell"/>
</dbReference>
<evidence type="ECO:0000313" key="12">
    <source>
        <dbReference type="EMBL" id="OWR51352.1"/>
    </source>
</evidence>
<sequence>MSSNSADLNGTGAGVEVVSGGIPGNQMPKIVPTGDGSYCLKIFRSSLNLLAHLLIGIVVGVSLLYCFRGGLPLGTTAIHIVLCVIGFQLLMSEAILSLCPYNGWSNYLRLTDKKRTHAILQMAGSILALAGCFIMSISKNVNFNTLHGKFALVAMVFTVAGFLNGWTSWYSQELRNCLPPALSKITHIVFGIVAYAMSAVTLCYGFNKGSFRGWASEDFTYTLMAFTGCFTVICIISPLFNCFSKTAALIK</sequence>
<keyword evidence="3" id="KW-0813">Transport</keyword>
<comment type="cofactor">
    <cofactor evidence="1">
        <name>heme b</name>
        <dbReference type="ChEBI" id="CHEBI:60344"/>
    </cofactor>
</comment>
<dbReference type="PROSITE" id="PS50939">
    <property type="entry name" value="CYTOCHROME_B561"/>
    <property type="match status" value="1"/>
</dbReference>
<keyword evidence="6" id="KW-0479">Metal-binding</keyword>
<keyword evidence="4" id="KW-0349">Heme</keyword>
<evidence type="ECO:0000256" key="9">
    <source>
        <dbReference type="ARBA" id="ARBA00023004"/>
    </source>
</evidence>
<evidence type="ECO:0000256" key="7">
    <source>
        <dbReference type="ARBA" id="ARBA00022982"/>
    </source>
</evidence>
<dbReference type="Pfam" id="PF03188">
    <property type="entry name" value="Cytochrom_B561"/>
    <property type="match status" value="1"/>
</dbReference>
<evidence type="ECO:0000256" key="8">
    <source>
        <dbReference type="ARBA" id="ARBA00022989"/>
    </source>
</evidence>
<protein>
    <recommendedName>
        <fullName evidence="11">ascorbate ferrireductase (transmembrane)</fullName>
        <ecNumber evidence="11">7.2.1.3</ecNumber>
    </recommendedName>
</protein>
<dbReference type="OrthoDB" id="432881at2759"/>
<keyword evidence="5" id="KW-0812">Transmembrane</keyword>
<dbReference type="Proteomes" id="UP000007151">
    <property type="component" value="Unassembled WGS sequence"/>
</dbReference>
<evidence type="ECO:0000256" key="3">
    <source>
        <dbReference type="ARBA" id="ARBA00022448"/>
    </source>
</evidence>
<comment type="subcellular location">
    <subcellularLocation>
        <location evidence="2">Membrane</location>
        <topology evidence="2">Multi-pass membrane protein</topology>
    </subcellularLocation>
</comment>
<evidence type="ECO:0000256" key="1">
    <source>
        <dbReference type="ARBA" id="ARBA00001970"/>
    </source>
</evidence>
<dbReference type="Gene3D" id="1.20.120.1770">
    <property type="match status" value="1"/>
</dbReference>
<dbReference type="PANTHER" id="PTHR15422">
    <property type="entry name" value="OS05G0565100 PROTEIN"/>
    <property type="match status" value="1"/>
</dbReference>